<organism evidence="2 3">
    <name type="scientific">Aquirufa ecclesiirivi</name>
    <dbReference type="NCBI Taxonomy" id="2715124"/>
    <lineage>
        <taxon>Bacteria</taxon>
        <taxon>Pseudomonadati</taxon>
        <taxon>Bacteroidota</taxon>
        <taxon>Cytophagia</taxon>
        <taxon>Cytophagales</taxon>
        <taxon>Flectobacillaceae</taxon>
        <taxon>Aquirufa</taxon>
    </lineage>
</organism>
<dbReference type="Proteomes" id="UP001321186">
    <property type="component" value="Unassembled WGS sequence"/>
</dbReference>
<dbReference type="PANTHER" id="PTHR22916">
    <property type="entry name" value="GLYCOSYLTRANSFERASE"/>
    <property type="match status" value="1"/>
</dbReference>
<comment type="caution">
    <text evidence="2">The sequence shown here is derived from an EMBL/GenBank/DDBJ whole genome shotgun (WGS) entry which is preliminary data.</text>
</comment>
<feature type="domain" description="Glycosyltransferase 2-like" evidence="1">
    <location>
        <begin position="4"/>
        <end position="111"/>
    </location>
</feature>
<dbReference type="EMBL" id="JAANOH010000002">
    <property type="protein sequence ID" value="MCZ2475108.1"/>
    <property type="molecule type" value="Genomic_DNA"/>
</dbReference>
<keyword evidence="3" id="KW-1185">Reference proteome</keyword>
<gene>
    <name evidence="2" type="ORF">G9H61_06605</name>
</gene>
<dbReference type="CDD" id="cd00761">
    <property type="entry name" value="Glyco_tranf_GTA_type"/>
    <property type="match status" value="1"/>
</dbReference>
<name>A0ABT4JFS9_9BACT</name>
<sequence>MKLSICIPTYNRSKHLKNCLASIAANDSQYLNQVDICISDNGSTDDTEKVVQEAKQFLRIKYQKNETNLGIPRNFLKVVNMAEGEFAWLIGDDDLLFPYTIQRVLELIQSQSSVDYFYINSAHLTTEYVFAFPQPFNTKDLPENMQAFSPYNKPGVMPFLDLIDPKISFDFLGGMFLAVFRRELWLKNQHHLDRSAIEDKRTFSHFDNTFPHIKIFAHAFAKSKAYFEPTPLSICLTGAREWSPMYPLIHSVRLVEALELYRSRGLKLWAYLSCRNYALNNFISDMGAMYFYREKSGFKYINPLAEFAKNMFYPNTYLSLFYFLFRKLKSLLGFKI</sequence>
<dbReference type="InterPro" id="IPR001173">
    <property type="entry name" value="Glyco_trans_2-like"/>
</dbReference>
<reference evidence="2 3" key="1">
    <citation type="submission" date="2020-03" db="EMBL/GenBank/DDBJ databases">
        <authorList>
            <person name="Pitt A."/>
            <person name="Hahn M.W."/>
        </authorList>
    </citation>
    <scope>NUCLEOTIDE SEQUENCE [LARGE SCALE GENOMIC DNA]</scope>
    <source>
        <strain evidence="2 3">5A-MARBSE</strain>
    </source>
</reference>
<dbReference type="Pfam" id="PF00535">
    <property type="entry name" value="Glycos_transf_2"/>
    <property type="match status" value="1"/>
</dbReference>
<dbReference type="Gene3D" id="3.90.550.10">
    <property type="entry name" value="Spore Coat Polysaccharide Biosynthesis Protein SpsA, Chain A"/>
    <property type="match status" value="1"/>
</dbReference>
<dbReference type="PANTHER" id="PTHR22916:SF3">
    <property type="entry name" value="UDP-GLCNAC:BETAGAL BETA-1,3-N-ACETYLGLUCOSAMINYLTRANSFERASE-LIKE PROTEIN 1"/>
    <property type="match status" value="1"/>
</dbReference>
<evidence type="ECO:0000313" key="3">
    <source>
        <dbReference type="Proteomes" id="UP001321186"/>
    </source>
</evidence>
<evidence type="ECO:0000313" key="2">
    <source>
        <dbReference type="EMBL" id="MCZ2475108.1"/>
    </source>
</evidence>
<evidence type="ECO:0000259" key="1">
    <source>
        <dbReference type="Pfam" id="PF00535"/>
    </source>
</evidence>
<accession>A0ABT4JFS9</accession>
<dbReference type="SUPFAM" id="SSF53448">
    <property type="entry name" value="Nucleotide-diphospho-sugar transferases"/>
    <property type="match status" value="1"/>
</dbReference>
<dbReference type="InterPro" id="IPR029044">
    <property type="entry name" value="Nucleotide-diphossugar_trans"/>
</dbReference>
<proteinExistence type="predicted"/>
<protein>
    <submittedName>
        <fullName evidence="2">Glycosyltransferase family 2 protein</fullName>
    </submittedName>
</protein>